<protein>
    <recommendedName>
        <fullName evidence="4">DUF4380 domain-containing protein</fullName>
    </recommendedName>
</protein>
<evidence type="ECO:0008006" key="4">
    <source>
        <dbReference type="Google" id="ProtNLM"/>
    </source>
</evidence>
<sequence length="334" mass="35792">MSRLSHWLRRCGGAAALCCVAVSTFGPVRAPAAADVSLRSGDLRVTVDPRTGGRITGLQLGGHQILTGPEVHADNFGSTFWLSPQSLWSWPPVAAHDSAPYTLLQQSQHSVQLQSASGAGARVVKGVRALGDNLLQLDYRIVTETAFAELAAWEITRVARSGLAFAPVSRSTVETVRGEMDFVLDEHDILWLPMNTGEPLTEGKVIANGSAGWLAYADGGYLYLKIYPRIRPQQMASGEGDIELYLSDKSPYLELEIQSAAQALQAGEQLNWRTHWLMAKIPSTVPVAAKSAALVEFVNAQLQRAGATIESGSQADIRPGPEINLSAGDGPSSH</sequence>
<reference evidence="3" key="1">
    <citation type="submission" date="2016-11" db="EMBL/GenBank/DDBJ databases">
        <authorList>
            <person name="Varghese N."/>
            <person name="Submissions S."/>
        </authorList>
    </citation>
    <scope>NUCLEOTIDE SEQUENCE [LARGE SCALE GENOMIC DNA]</scope>
    <source>
        <strain evidence="3">CGMCC 1.7063</strain>
    </source>
</reference>
<dbReference type="STRING" id="494016.SAMN04487965_2085"/>
<proteinExistence type="predicted"/>
<dbReference type="EMBL" id="FQVA01000001">
    <property type="protein sequence ID" value="SHF37979.1"/>
    <property type="molecule type" value="Genomic_DNA"/>
</dbReference>
<dbReference type="AlphaFoldDB" id="A0A1M5B666"/>
<dbReference type="OrthoDB" id="6384861at2"/>
<dbReference type="Pfam" id="PF14315">
    <property type="entry name" value="DUF4380"/>
    <property type="match status" value="1"/>
</dbReference>
<dbReference type="InterPro" id="IPR025488">
    <property type="entry name" value="DUF4380"/>
</dbReference>
<accession>A0A1M5B666</accession>
<keyword evidence="3" id="KW-1185">Reference proteome</keyword>
<evidence type="ECO:0000256" key="1">
    <source>
        <dbReference type="SAM" id="MobiDB-lite"/>
    </source>
</evidence>
<dbReference type="Proteomes" id="UP000184170">
    <property type="component" value="Unassembled WGS sequence"/>
</dbReference>
<evidence type="ECO:0000313" key="3">
    <source>
        <dbReference type="Proteomes" id="UP000184170"/>
    </source>
</evidence>
<dbReference type="RefSeq" id="WP_073274340.1">
    <property type="nucleotide sequence ID" value="NZ_FQVA01000001.1"/>
</dbReference>
<organism evidence="2 3">
    <name type="scientific">Microbulbifer donghaiensis</name>
    <dbReference type="NCBI Taxonomy" id="494016"/>
    <lineage>
        <taxon>Bacteria</taxon>
        <taxon>Pseudomonadati</taxon>
        <taxon>Pseudomonadota</taxon>
        <taxon>Gammaproteobacteria</taxon>
        <taxon>Cellvibrionales</taxon>
        <taxon>Microbulbiferaceae</taxon>
        <taxon>Microbulbifer</taxon>
    </lineage>
</organism>
<feature type="region of interest" description="Disordered" evidence="1">
    <location>
        <begin position="309"/>
        <end position="334"/>
    </location>
</feature>
<gene>
    <name evidence="2" type="ORF">SAMN04487965_2085</name>
</gene>
<evidence type="ECO:0000313" key="2">
    <source>
        <dbReference type="EMBL" id="SHF37979.1"/>
    </source>
</evidence>
<name>A0A1M5B666_9GAMM</name>